<sequence>MTIDTVCSRFGGRGLSAALLRGYTVLICALVIGTSTFGHADPLEAFQWTHRLILVNDETMTRNRWSASFKAAEAGLQERHICWFVLGQGRVWTNLEQPLPEDFAQTVRSKLFKGRETTEVVLIGKDGRVKSRDGQLDLEKLFDRIDAMPMRRAEMDAAGTS</sequence>
<evidence type="ECO:0000259" key="2">
    <source>
        <dbReference type="Pfam" id="PF13778"/>
    </source>
</evidence>
<dbReference type="InterPro" id="IPR025232">
    <property type="entry name" value="DUF4174"/>
</dbReference>
<accession>D5EL52</accession>
<dbReference type="Proteomes" id="UP000000925">
    <property type="component" value="Chromosome"/>
</dbReference>
<keyword evidence="1" id="KW-0732">Signal</keyword>
<evidence type="ECO:0000313" key="3">
    <source>
        <dbReference type="EMBL" id="ADE53154.1"/>
    </source>
</evidence>
<dbReference type="KEGG" id="caa:Caka_0125"/>
<dbReference type="Pfam" id="PF13778">
    <property type="entry name" value="DUF4174"/>
    <property type="match status" value="1"/>
</dbReference>
<dbReference type="EMBL" id="CP001998">
    <property type="protein sequence ID" value="ADE53154.1"/>
    <property type="molecule type" value="Genomic_DNA"/>
</dbReference>
<organism evidence="3 4">
    <name type="scientific">Coraliomargarita akajimensis (strain DSM 45221 / IAM 15411 / JCM 23193 / KCTC 12865 / 04OKA010-24)</name>
    <dbReference type="NCBI Taxonomy" id="583355"/>
    <lineage>
        <taxon>Bacteria</taxon>
        <taxon>Pseudomonadati</taxon>
        <taxon>Verrucomicrobiota</taxon>
        <taxon>Opitutia</taxon>
        <taxon>Puniceicoccales</taxon>
        <taxon>Coraliomargaritaceae</taxon>
        <taxon>Coraliomargarita</taxon>
    </lineage>
</organism>
<dbReference type="RefSeq" id="WP_013041880.1">
    <property type="nucleotide sequence ID" value="NC_014008.1"/>
</dbReference>
<name>D5EL52_CORAD</name>
<gene>
    <name evidence="3" type="ordered locus">Caka_0125</name>
</gene>
<feature type="domain" description="DUF4174" evidence="2">
    <location>
        <begin position="42"/>
        <end position="154"/>
    </location>
</feature>
<protein>
    <recommendedName>
        <fullName evidence="2">DUF4174 domain-containing protein</fullName>
    </recommendedName>
</protein>
<keyword evidence="4" id="KW-1185">Reference proteome</keyword>
<dbReference type="AlphaFoldDB" id="D5EL52"/>
<dbReference type="OrthoDB" id="7362103at2"/>
<evidence type="ECO:0000313" key="4">
    <source>
        <dbReference type="Proteomes" id="UP000000925"/>
    </source>
</evidence>
<dbReference type="HOGENOM" id="CLU_100965_3_0_0"/>
<evidence type="ECO:0000256" key="1">
    <source>
        <dbReference type="ARBA" id="ARBA00022729"/>
    </source>
</evidence>
<reference evidence="3 4" key="1">
    <citation type="journal article" date="2010" name="Stand. Genomic Sci.">
        <title>Complete genome sequence of Coraliomargarita akajimensis type strain (04OKA010-24).</title>
        <authorList>
            <person name="Mavromatis K."/>
            <person name="Abt B."/>
            <person name="Brambilla E."/>
            <person name="Lapidus A."/>
            <person name="Copeland A."/>
            <person name="Deshpande S."/>
            <person name="Nolan M."/>
            <person name="Lucas S."/>
            <person name="Tice H."/>
            <person name="Cheng J.F."/>
            <person name="Han C."/>
            <person name="Detter J.C."/>
            <person name="Woyke T."/>
            <person name="Goodwin L."/>
            <person name="Pitluck S."/>
            <person name="Held B."/>
            <person name="Brettin T."/>
            <person name="Tapia R."/>
            <person name="Ivanova N."/>
            <person name="Mikhailova N."/>
            <person name="Pati A."/>
            <person name="Liolios K."/>
            <person name="Chen A."/>
            <person name="Palaniappan K."/>
            <person name="Land M."/>
            <person name="Hauser L."/>
            <person name="Chang Y.J."/>
            <person name="Jeffries C.D."/>
            <person name="Rohde M."/>
            <person name="Goker M."/>
            <person name="Bristow J."/>
            <person name="Eisen J.A."/>
            <person name="Markowitz V."/>
            <person name="Hugenholtz P."/>
            <person name="Klenk H.P."/>
            <person name="Kyrpides N.C."/>
        </authorList>
    </citation>
    <scope>NUCLEOTIDE SEQUENCE [LARGE SCALE GENOMIC DNA]</scope>
    <source>
        <strain evidence="4">DSM 45221 / IAM 15411 / JCM 23193 / KCTC 12865</strain>
    </source>
</reference>
<proteinExistence type="predicted"/>
<dbReference type="STRING" id="583355.Caka_0125"/>